<evidence type="ECO:0000256" key="2">
    <source>
        <dbReference type="ARBA" id="ARBA00022723"/>
    </source>
</evidence>
<dbReference type="PANTHER" id="PTHR46481:SF10">
    <property type="entry name" value="ZINC FINGER BED DOMAIN-CONTAINING PROTEIN 39"/>
    <property type="match status" value="1"/>
</dbReference>
<keyword evidence="5" id="KW-0539">Nucleus</keyword>
<protein>
    <submittedName>
        <fullName evidence="6">Zinc finger BED domain-containing protein 4</fullName>
    </submittedName>
</protein>
<keyword evidence="2" id="KW-0479">Metal-binding</keyword>
<evidence type="ECO:0000256" key="1">
    <source>
        <dbReference type="ARBA" id="ARBA00004123"/>
    </source>
</evidence>
<dbReference type="PANTHER" id="PTHR46481">
    <property type="entry name" value="ZINC FINGER BED DOMAIN-CONTAINING PROTEIN 4"/>
    <property type="match status" value="1"/>
</dbReference>
<dbReference type="EMBL" id="JAOPHQ010002013">
    <property type="protein sequence ID" value="KAK0148534.1"/>
    <property type="molecule type" value="Genomic_DNA"/>
</dbReference>
<comment type="subcellular location">
    <subcellularLocation>
        <location evidence="1">Nucleus</location>
    </subcellularLocation>
</comment>
<evidence type="ECO:0000256" key="5">
    <source>
        <dbReference type="ARBA" id="ARBA00023242"/>
    </source>
</evidence>
<dbReference type="GO" id="GO:0005634">
    <property type="term" value="C:nucleus"/>
    <property type="evidence" value="ECO:0007669"/>
    <property type="project" value="UniProtKB-SubCell"/>
</dbReference>
<dbReference type="AlphaFoldDB" id="A0AA47MYE4"/>
<comment type="caution">
    <text evidence="6">The sequence shown here is derived from an EMBL/GenBank/DDBJ whole genome shotgun (WGS) entry which is preliminary data.</text>
</comment>
<evidence type="ECO:0000313" key="6">
    <source>
        <dbReference type="EMBL" id="KAK0148534.1"/>
    </source>
</evidence>
<keyword evidence="3" id="KW-0863">Zinc-finger</keyword>
<dbReference type="InterPro" id="IPR012337">
    <property type="entry name" value="RNaseH-like_sf"/>
</dbReference>
<evidence type="ECO:0000256" key="3">
    <source>
        <dbReference type="ARBA" id="ARBA00022771"/>
    </source>
</evidence>
<dbReference type="GO" id="GO:0008270">
    <property type="term" value="F:zinc ion binding"/>
    <property type="evidence" value="ECO:0007669"/>
    <property type="project" value="UniProtKB-KW"/>
</dbReference>
<sequence length="288" mass="32696">MTKAMQECGLASLGCMAHTLQLAVNEAVLSQRSIIDCASISRKIVGHFRHSQLATFRLQSLQKQLGMKEARLQQDVPTRWNSTFYMIRSLLGQRRALAAYAVDFELPAFLNPYQWTLIENMLTILDPCEQLTKDISSATASAADVIPSIEALKRLLKKTVATDHGVNTSKTTLLQAIEQRFSHIYTESLFFLATILDPRYKDCYFDQATKREATELLQAKVRCATSAENVEEPKEKKTKADDNVSLLTMYEEILQENNTKELSQSQTDQQVINLLFNDFSLQTQLKQY</sequence>
<proteinExistence type="predicted"/>
<keyword evidence="7" id="KW-1185">Reference proteome</keyword>
<evidence type="ECO:0000256" key="4">
    <source>
        <dbReference type="ARBA" id="ARBA00022833"/>
    </source>
</evidence>
<dbReference type="Proteomes" id="UP001174136">
    <property type="component" value="Unassembled WGS sequence"/>
</dbReference>
<evidence type="ECO:0000313" key="7">
    <source>
        <dbReference type="Proteomes" id="UP001174136"/>
    </source>
</evidence>
<gene>
    <name evidence="6" type="primary">Zbed4_3</name>
    <name evidence="6" type="ORF">N1851_011141</name>
</gene>
<organism evidence="6 7">
    <name type="scientific">Merluccius polli</name>
    <name type="common">Benguela hake</name>
    <name type="synonym">Merluccius cadenati</name>
    <dbReference type="NCBI Taxonomy" id="89951"/>
    <lineage>
        <taxon>Eukaryota</taxon>
        <taxon>Metazoa</taxon>
        <taxon>Chordata</taxon>
        <taxon>Craniata</taxon>
        <taxon>Vertebrata</taxon>
        <taxon>Euteleostomi</taxon>
        <taxon>Actinopterygii</taxon>
        <taxon>Neopterygii</taxon>
        <taxon>Teleostei</taxon>
        <taxon>Neoteleostei</taxon>
        <taxon>Acanthomorphata</taxon>
        <taxon>Zeiogadaria</taxon>
        <taxon>Gadariae</taxon>
        <taxon>Gadiformes</taxon>
        <taxon>Gadoidei</taxon>
        <taxon>Merlucciidae</taxon>
        <taxon>Merluccius</taxon>
    </lineage>
</organism>
<reference evidence="6" key="1">
    <citation type="journal article" date="2023" name="Front. Mar. Sci.">
        <title>A new Merluccius polli reference genome to investigate the effects of global change in West African waters.</title>
        <authorList>
            <person name="Mateo J.L."/>
            <person name="Blanco-Fernandez C."/>
            <person name="Garcia-Vazquez E."/>
            <person name="Machado-Schiaffino G."/>
        </authorList>
    </citation>
    <scope>NUCLEOTIDE SEQUENCE</scope>
    <source>
        <strain evidence="6">C29</strain>
        <tissue evidence="6">Fin</tissue>
    </source>
</reference>
<accession>A0AA47MYE4</accession>
<keyword evidence="4" id="KW-0862">Zinc</keyword>
<name>A0AA47MYE4_MERPO</name>
<dbReference type="InterPro" id="IPR052035">
    <property type="entry name" value="ZnF_BED_domain_contain"/>
</dbReference>
<dbReference type="SUPFAM" id="SSF53098">
    <property type="entry name" value="Ribonuclease H-like"/>
    <property type="match status" value="1"/>
</dbReference>